<dbReference type="GeneID" id="80884727"/>
<dbReference type="AlphaFoldDB" id="A0AAD7QYU2"/>
<protein>
    <submittedName>
        <fullName evidence="2">Uncharacterized protein</fullName>
    </submittedName>
</protein>
<evidence type="ECO:0000313" key="3">
    <source>
        <dbReference type="Proteomes" id="UP001217417"/>
    </source>
</evidence>
<evidence type="ECO:0000313" key="2">
    <source>
        <dbReference type="EMBL" id="KAJ8103728.1"/>
    </source>
</evidence>
<evidence type="ECO:0000256" key="1">
    <source>
        <dbReference type="SAM" id="MobiDB-lite"/>
    </source>
</evidence>
<name>A0AAD7QYU2_9ASCO</name>
<feature type="compositionally biased region" description="Polar residues" evidence="1">
    <location>
        <begin position="23"/>
        <end position="33"/>
    </location>
</feature>
<dbReference type="Proteomes" id="UP001217417">
    <property type="component" value="Unassembled WGS sequence"/>
</dbReference>
<gene>
    <name evidence="2" type="ORF">POJ06DRAFT_272405</name>
</gene>
<dbReference type="RefSeq" id="XP_056047178.1">
    <property type="nucleotide sequence ID" value="XM_056189561.1"/>
</dbReference>
<organism evidence="2 3">
    <name type="scientific">Lipomyces tetrasporus</name>
    <dbReference type="NCBI Taxonomy" id="54092"/>
    <lineage>
        <taxon>Eukaryota</taxon>
        <taxon>Fungi</taxon>
        <taxon>Dikarya</taxon>
        <taxon>Ascomycota</taxon>
        <taxon>Saccharomycotina</taxon>
        <taxon>Lipomycetes</taxon>
        <taxon>Lipomycetales</taxon>
        <taxon>Lipomycetaceae</taxon>
        <taxon>Lipomyces</taxon>
    </lineage>
</organism>
<keyword evidence="3" id="KW-1185">Reference proteome</keyword>
<feature type="region of interest" description="Disordered" evidence="1">
    <location>
        <begin position="1"/>
        <end position="68"/>
    </location>
</feature>
<dbReference type="EMBL" id="JARPMG010000001">
    <property type="protein sequence ID" value="KAJ8103728.1"/>
    <property type="molecule type" value="Genomic_DNA"/>
</dbReference>
<feature type="compositionally biased region" description="Polar residues" evidence="1">
    <location>
        <begin position="42"/>
        <end position="56"/>
    </location>
</feature>
<proteinExistence type="predicted"/>
<reference evidence="2" key="1">
    <citation type="submission" date="2023-03" db="EMBL/GenBank/DDBJ databases">
        <title>Near-Complete genome sequence of Lipomyces tetrasporous NRRL Y-64009, an oleaginous yeast capable of growing on lignocellulosic hydrolysates.</title>
        <authorList>
            <consortium name="Lawrence Berkeley National Laboratory"/>
            <person name="Jagtap S.S."/>
            <person name="Liu J.-J."/>
            <person name="Walukiewicz H.E."/>
            <person name="Pangilinan J."/>
            <person name="Lipzen A."/>
            <person name="Ahrendt S."/>
            <person name="Koriabine M."/>
            <person name="Cobaugh K."/>
            <person name="Salamov A."/>
            <person name="Yoshinaga Y."/>
            <person name="Ng V."/>
            <person name="Daum C."/>
            <person name="Grigoriev I.V."/>
            <person name="Slininger P.J."/>
            <person name="Dien B.S."/>
            <person name="Jin Y.-S."/>
            <person name="Rao C.V."/>
        </authorList>
    </citation>
    <scope>NUCLEOTIDE SEQUENCE</scope>
    <source>
        <strain evidence="2">NRRL Y-64009</strain>
    </source>
</reference>
<sequence length="394" mass="44869">MATYVGETRRSYTGTYRVHRRNSSAVTSNTASHGRSHGGQVEQLTPTAVSRPSKTESSGGQASSSVVSMTSDEEIRYLHIRKLILENEPDNEHEFEISSSSYDRLKAEFGKDVEDDSYPRLFYDWTRQVVTVVTVPTRLHEDTSCAILKRLYDRVESLMQTEGIRLPQGQKLGSSNSPRTLVNNSRSRYYMEPDGIIFFRTKRSLDFKVVVEVGVSQTHDSLLEKARKWIFGKKCKVVLLLAFNEETRYSAPQKCIRLKSHQLEERVEQMRLYCESQDHSQFGPLVFQGHTWLDKLCEGFIEVVRKNPDSDEADAVLRMKYVLIEDGRDNSSSIPQSVGDIRLGELIPRESIGFYAAVNVVVDFFSSDDFMDIVRCAMIDTAVDRFENATEIIA</sequence>
<comment type="caution">
    <text evidence="2">The sequence shown here is derived from an EMBL/GenBank/DDBJ whole genome shotgun (WGS) entry which is preliminary data.</text>
</comment>
<accession>A0AAD7QYU2</accession>
<feature type="compositionally biased region" description="Low complexity" evidence="1">
    <location>
        <begin position="57"/>
        <end position="68"/>
    </location>
</feature>